<feature type="compositionally biased region" description="Basic and acidic residues" evidence="1">
    <location>
        <begin position="182"/>
        <end position="191"/>
    </location>
</feature>
<dbReference type="Proteomes" id="UP000479000">
    <property type="component" value="Unassembled WGS sequence"/>
</dbReference>
<dbReference type="GO" id="GO:0051959">
    <property type="term" value="F:dynein light intermediate chain binding"/>
    <property type="evidence" value="ECO:0007669"/>
    <property type="project" value="InterPro"/>
</dbReference>
<dbReference type="Gene3D" id="1.20.58.1120">
    <property type="match status" value="1"/>
</dbReference>
<evidence type="ECO:0000256" key="1">
    <source>
        <dbReference type="SAM" id="MobiDB-lite"/>
    </source>
</evidence>
<feature type="compositionally biased region" description="Polar residues" evidence="1">
    <location>
        <begin position="417"/>
        <end position="426"/>
    </location>
</feature>
<feature type="compositionally biased region" description="Acidic residues" evidence="1">
    <location>
        <begin position="159"/>
        <end position="171"/>
    </location>
</feature>
<feature type="non-terminal residue" evidence="3">
    <location>
        <position position="1115"/>
    </location>
</feature>
<feature type="non-terminal residue" evidence="3">
    <location>
        <position position="1"/>
    </location>
</feature>
<feature type="compositionally biased region" description="Basic residues" evidence="1">
    <location>
        <begin position="109"/>
        <end position="126"/>
    </location>
</feature>
<feature type="compositionally biased region" description="Basic residues" evidence="1">
    <location>
        <begin position="192"/>
        <end position="208"/>
    </location>
</feature>
<feature type="region of interest" description="Disordered" evidence="1">
    <location>
        <begin position="355"/>
        <end position="404"/>
    </location>
</feature>
<dbReference type="EMBL" id="CADCXU010021832">
    <property type="protein sequence ID" value="CAB0009565.1"/>
    <property type="molecule type" value="Genomic_DNA"/>
</dbReference>
<feature type="domain" description="Dynein heavy chain hydrolytic ATP-binding dynein motor region" evidence="2">
    <location>
        <begin position="1078"/>
        <end position="1114"/>
    </location>
</feature>
<dbReference type="PANTHER" id="PTHR10676:SF343">
    <property type="entry name" value="DYNEIN AXONEMAL HEAVY CHAIN 10"/>
    <property type="match status" value="1"/>
</dbReference>
<dbReference type="InterPro" id="IPR035699">
    <property type="entry name" value="AAA_6"/>
</dbReference>
<feature type="compositionally biased region" description="Basic and acidic residues" evidence="1">
    <location>
        <begin position="141"/>
        <end position="158"/>
    </location>
</feature>
<dbReference type="Pfam" id="PF12774">
    <property type="entry name" value="AAA_6"/>
    <property type="match status" value="1"/>
</dbReference>
<feature type="region of interest" description="Disordered" evidence="1">
    <location>
        <begin position="499"/>
        <end position="525"/>
    </location>
</feature>
<feature type="region of interest" description="Disordered" evidence="1">
    <location>
        <begin position="82"/>
        <end position="212"/>
    </location>
</feature>
<evidence type="ECO:0000313" key="4">
    <source>
        <dbReference type="Proteomes" id="UP000479000"/>
    </source>
</evidence>
<evidence type="ECO:0000313" key="3">
    <source>
        <dbReference type="EMBL" id="CAB0009565.1"/>
    </source>
</evidence>
<dbReference type="GO" id="GO:0097729">
    <property type="term" value="C:9+2 motile cilium"/>
    <property type="evidence" value="ECO:0007669"/>
    <property type="project" value="TreeGrafter"/>
</dbReference>
<dbReference type="GO" id="GO:0060294">
    <property type="term" value="P:cilium movement involved in cell motility"/>
    <property type="evidence" value="ECO:0007669"/>
    <property type="project" value="TreeGrafter"/>
</dbReference>
<dbReference type="GO" id="GO:0045505">
    <property type="term" value="F:dynein intermediate chain binding"/>
    <property type="evidence" value="ECO:0007669"/>
    <property type="project" value="InterPro"/>
</dbReference>
<dbReference type="GO" id="GO:0008569">
    <property type="term" value="F:minus-end-directed microtubule motor activity"/>
    <property type="evidence" value="ECO:0007669"/>
    <property type="project" value="TreeGrafter"/>
</dbReference>
<dbReference type="GO" id="GO:0030286">
    <property type="term" value="C:dynein complex"/>
    <property type="evidence" value="ECO:0007669"/>
    <property type="project" value="InterPro"/>
</dbReference>
<keyword evidence="4" id="KW-1185">Reference proteome</keyword>
<feature type="compositionally biased region" description="Basic and acidic residues" evidence="1">
    <location>
        <begin position="374"/>
        <end position="386"/>
    </location>
</feature>
<dbReference type="OrthoDB" id="64868at2759"/>
<organism evidence="3 4">
    <name type="scientific">Nesidiocoris tenuis</name>
    <dbReference type="NCBI Taxonomy" id="355587"/>
    <lineage>
        <taxon>Eukaryota</taxon>
        <taxon>Metazoa</taxon>
        <taxon>Ecdysozoa</taxon>
        <taxon>Arthropoda</taxon>
        <taxon>Hexapoda</taxon>
        <taxon>Insecta</taxon>
        <taxon>Pterygota</taxon>
        <taxon>Neoptera</taxon>
        <taxon>Paraneoptera</taxon>
        <taxon>Hemiptera</taxon>
        <taxon>Heteroptera</taxon>
        <taxon>Panheteroptera</taxon>
        <taxon>Cimicomorpha</taxon>
        <taxon>Miridae</taxon>
        <taxon>Dicyphina</taxon>
        <taxon>Nesidiocoris</taxon>
    </lineage>
</organism>
<feature type="compositionally biased region" description="Basic and acidic residues" evidence="1">
    <location>
        <begin position="82"/>
        <end position="108"/>
    </location>
</feature>
<feature type="region of interest" description="Disordered" evidence="1">
    <location>
        <begin position="417"/>
        <end position="480"/>
    </location>
</feature>
<evidence type="ECO:0000259" key="2">
    <source>
        <dbReference type="Pfam" id="PF12774"/>
    </source>
</evidence>
<dbReference type="InterPro" id="IPR026983">
    <property type="entry name" value="DHC"/>
</dbReference>
<name>A0A6H5H0H6_9HEMI</name>
<dbReference type="PANTHER" id="PTHR10676">
    <property type="entry name" value="DYNEIN HEAVY CHAIN FAMILY PROTEIN"/>
    <property type="match status" value="1"/>
</dbReference>
<feature type="compositionally biased region" description="Low complexity" evidence="1">
    <location>
        <begin position="387"/>
        <end position="404"/>
    </location>
</feature>
<feature type="compositionally biased region" description="Polar residues" evidence="1">
    <location>
        <begin position="446"/>
        <end position="480"/>
    </location>
</feature>
<accession>A0A6H5H0H6</accession>
<dbReference type="AlphaFoldDB" id="A0A6H5H0H6"/>
<sequence>MKEKKTLCNSDPRLRWLMEQALRYFQLKDESLAVNMLERHDGRAKKELHRLFAGSDNTPSIFYVYQTTYTKTFYKEVTLKKEVPRPHDSSPQTSDRERESEESGADDRKKKKDQKKKKKLMKKKVSKTASGDEGGGDDTDKEDKKETVGEEELKPSEESKDEEMSAQEEDTGVGGTAEQMESDSKDEADSKKAKKTKKAKTPKSKKRPQSPASALLERTLLMTLYQFTDFNFFLLMNGARFQQPDGKGPLPLYEYWSLRHELLSPFIEECHHPIVDNMLSVLRTLNSQPAKDYKIARNHLRNYYNLCSDNVEYLKSTLTELKVVSHRDDDSMEQYWSFIIKKKIINPMLSLKSGVPKKNGESARRNKVAKPVHKTIERELKGRTESSESLSESSCSSARSSDYSSADESDVLSLVSKGSSTVTTGLRNPIAGRKLNSERECGISSGGSAVSRGNESATTIGDSSSLNDQDSCETDSSYTKQQIRRKMLIQRYTKDLHESVGSSSINDLDDLDSTSGSNEDYFDQSDKCPAVEGQLRFQTEKQLNGLTEATRSSETAIVVARDIYDSRNVSHLLQNFDELHPSKLRHPSSFSISKITHERVRMTEKSERRRTKGKSFKRRIKPLTFWLNHETDSCSSESSSVKSLQSAEIQKNRIAQYAKYQADYRKKRIHADLPPKMMEVEDWSDSYAIAQKKAKNAQQEKFTGPLCPMKSLRALISVRKHLREKLHNIRRGLPKIYSGCRHDIKRFSWNEFMGSDVLMEHGYSVQINYSAAYEVAIREIELFEELGYEIPEDLRRISVVKDSLHADFEAAVKMIRIYSAVIKSLKPTQEPKECPVNNIIFRIMISKMTTKIHEIAYKWKSIIGDQLLASSRALVVEMKQKTQVGALNQILFLQIPKSDNLNAYDVEKAWHKIRRIAAYRTHLLAPTLKLFVTKANEMFIGVQSLLTVGQNGKHGSKRSESHRNECMQAVGMISPEQEVLEFINGVNPRDKAHLFMLNILEEMRLSLQDATYKAVSDYHNSRDNRHVHNYLLSFRTIKGYRLHVMNAEEFEWSSQLRFYWSPDSKTLEIKQCEGSFDYGFEYMGLVHRQVITPLTERARLTITQALTMRQGTAII</sequence>
<gene>
    <name evidence="3" type="ORF">NTEN_LOCUS14699</name>
</gene>
<reference evidence="3 4" key="1">
    <citation type="submission" date="2020-02" db="EMBL/GenBank/DDBJ databases">
        <authorList>
            <person name="Ferguson B K."/>
        </authorList>
    </citation>
    <scope>NUCLEOTIDE SEQUENCE [LARGE SCALE GENOMIC DNA]</scope>
</reference>
<protein>
    <recommendedName>
        <fullName evidence="2">Dynein heavy chain hydrolytic ATP-binding dynein motor region domain-containing protein</fullName>
    </recommendedName>
</protein>
<proteinExistence type="predicted"/>
<dbReference type="GO" id="GO:0005524">
    <property type="term" value="F:ATP binding"/>
    <property type="evidence" value="ECO:0007669"/>
    <property type="project" value="InterPro"/>
</dbReference>